<sequence length="200" mass="22166">MSRRTQAIGSIQVISNDNTKESFHNQDEDCSKALKEEELTSVNEGLRLMGSFCSMGPGSMPWSDGNGCNLVVVLGLAMLILSCQVASASPLNEDYGRSLSPSERGFMLGKRMKHPPGAIVDRVISLPDQLNNLDDLFANADLDLEAAEAMELMADLARADQVAREARQEYLQLVDDLRYQRNEYEQGGKKERLVRLTRGK</sequence>
<evidence type="ECO:0000313" key="3">
    <source>
        <dbReference type="Proteomes" id="UP000318571"/>
    </source>
</evidence>
<keyword evidence="1" id="KW-0175">Coiled coil</keyword>
<comment type="caution">
    <text evidence="2">The sequence shown here is derived from an EMBL/GenBank/DDBJ whole genome shotgun (WGS) entry which is preliminary data.</text>
</comment>
<dbReference type="EMBL" id="VCGU01000004">
    <property type="protein sequence ID" value="TRY76622.1"/>
    <property type="molecule type" value="Genomic_DNA"/>
</dbReference>
<organism evidence="2 3">
    <name type="scientific">Tigriopus californicus</name>
    <name type="common">Marine copepod</name>
    <dbReference type="NCBI Taxonomy" id="6832"/>
    <lineage>
        <taxon>Eukaryota</taxon>
        <taxon>Metazoa</taxon>
        <taxon>Ecdysozoa</taxon>
        <taxon>Arthropoda</taxon>
        <taxon>Crustacea</taxon>
        <taxon>Multicrustacea</taxon>
        <taxon>Hexanauplia</taxon>
        <taxon>Copepoda</taxon>
        <taxon>Harpacticoida</taxon>
        <taxon>Harpacticidae</taxon>
        <taxon>Tigriopus</taxon>
    </lineage>
</organism>
<feature type="coiled-coil region" evidence="1">
    <location>
        <begin position="130"/>
        <end position="176"/>
    </location>
</feature>
<protein>
    <submittedName>
        <fullName evidence="2">Uncharacterized protein</fullName>
    </submittedName>
</protein>
<dbReference type="Proteomes" id="UP000318571">
    <property type="component" value="Chromosome 5"/>
</dbReference>
<dbReference type="AlphaFoldDB" id="A0A553PG17"/>
<name>A0A553PG17_TIGCA</name>
<proteinExistence type="predicted"/>
<accession>A0A553PG17</accession>
<evidence type="ECO:0000313" key="2">
    <source>
        <dbReference type="EMBL" id="TRY76622.1"/>
    </source>
</evidence>
<evidence type="ECO:0000256" key="1">
    <source>
        <dbReference type="SAM" id="Coils"/>
    </source>
</evidence>
<keyword evidence="3" id="KW-1185">Reference proteome</keyword>
<gene>
    <name evidence="2" type="ORF">TCAL_16000</name>
</gene>
<reference evidence="2 3" key="1">
    <citation type="journal article" date="2018" name="Nat. Ecol. Evol.">
        <title>Genomic signatures of mitonuclear coevolution across populations of Tigriopus californicus.</title>
        <authorList>
            <person name="Barreto F.S."/>
            <person name="Watson E.T."/>
            <person name="Lima T.G."/>
            <person name="Willett C.S."/>
            <person name="Edmands S."/>
            <person name="Li W."/>
            <person name="Burton R.S."/>
        </authorList>
    </citation>
    <scope>NUCLEOTIDE SEQUENCE [LARGE SCALE GENOMIC DNA]</scope>
    <source>
        <strain evidence="2 3">San Diego</strain>
    </source>
</reference>